<dbReference type="InterPro" id="IPR013320">
    <property type="entry name" value="ConA-like_dom_sf"/>
</dbReference>
<evidence type="ECO:0000256" key="3">
    <source>
        <dbReference type="SAM" id="SignalP"/>
    </source>
</evidence>
<name>A0A8A4TJM1_SULCO</name>
<feature type="domain" description="LamG-like jellyroll fold" evidence="4">
    <location>
        <begin position="85"/>
        <end position="224"/>
    </location>
</feature>
<organism evidence="5 6">
    <name type="scientific">Sulfidibacter corallicola</name>
    <dbReference type="NCBI Taxonomy" id="2818388"/>
    <lineage>
        <taxon>Bacteria</taxon>
        <taxon>Pseudomonadati</taxon>
        <taxon>Acidobacteriota</taxon>
        <taxon>Holophagae</taxon>
        <taxon>Acanthopleuribacterales</taxon>
        <taxon>Acanthopleuribacteraceae</taxon>
        <taxon>Sulfidibacter</taxon>
    </lineage>
</organism>
<dbReference type="SMART" id="SM00560">
    <property type="entry name" value="LamGL"/>
    <property type="match status" value="1"/>
</dbReference>
<feature type="chain" id="PRO_5035286432" evidence="3">
    <location>
        <begin position="22"/>
        <end position="494"/>
    </location>
</feature>
<dbReference type="InterPro" id="IPR006558">
    <property type="entry name" value="LamG-like"/>
</dbReference>
<evidence type="ECO:0000259" key="4">
    <source>
        <dbReference type="SMART" id="SM00560"/>
    </source>
</evidence>
<feature type="signal peptide" evidence="3">
    <location>
        <begin position="1"/>
        <end position="21"/>
    </location>
</feature>
<evidence type="ECO:0000256" key="2">
    <source>
        <dbReference type="ARBA" id="ARBA00023157"/>
    </source>
</evidence>
<gene>
    <name evidence="5" type="ORF">J3U87_27785</name>
</gene>
<dbReference type="SUPFAM" id="SSF51126">
    <property type="entry name" value="Pectin lyase-like"/>
    <property type="match status" value="1"/>
</dbReference>
<dbReference type="Gene3D" id="2.60.120.200">
    <property type="match status" value="1"/>
</dbReference>
<keyword evidence="1 3" id="KW-0732">Signal</keyword>
<dbReference type="Proteomes" id="UP000663929">
    <property type="component" value="Chromosome"/>
</dbReference>
<sequence>MFRFKRFLPLLLLALGSLAIAGLDEGLVGHVPLTSNDQFKETVSNTTPSNTDTDMEGCPFDEAADFDGNDYLEYTSMTDLAFATSDFSISFWAYRASAATSFEHMIWYRESSTDFTGYSLDWQDDGDLAFRIDFGTLAEEVYVTTPETGKWHHYAATADRDGDIKMYFNGVLVDTYTLTSSASIGSTNSKLMLGAGRDAFDALNNYTTAKLDEVRFYDRVLEAWEISDLSQSFEGVRLITEDITLDVPSDYADINAALACLDGKHIDQDATVTIQVADGTYNNVATITVDHPDGARIQLLGDTADKTNVVLNIANSSDGIVVTNGTQLGMLNGFTINGGTTPGNGVTARRNSSIVCGSQLAVADFVWGVLAEMSSSIECNSIDVDDCSSVGLYAVGGSHIWADNADIDDCGFGVRAEGAFIRIENGSANSCTIGYNTAGGDIRGKDSSLTNNTTGANATYGGHIDIRGVTFSGNTTNTSPAINAVGNDNSMVNN</sequence>
<evidence type="ECO:0000313" key="5">
    <source>
        <dbReference type="EMBL" id="QTD49404.1"/>
    </source>
</evidence>
<accession>A0A8A4TJM1</accession>
<keyword evidence="2" id="KW-1015">Disulfide bond</keyword>
<keyword evidence="6" id="KW-1185">Reference proteome</keyword>
<dbReference type="AlphaFoldDB" id="A0A8A4TJM1"/>
<dbReference type="Pfam" id="PF13385">
    <property type="entry name" value="Laminin_G_3"/>
    <property type="match status" value="1"/>
</dbReference>
<protein>
    <submittedName>
        <fullName evidence="5">LamG domain-containing protein</fullName>
    </submittedName>
</protein>
<dbReference type="InterPro" id="IPR011050">
    <property type="entry name" value="Pectin_lyase_fold/virulence"/>
</dbReference>
<dbReference type="EMBL" id="CP071793">
    <property type="protein sequence ID" value="QTD49404.1"/>
    <property type="molecule type" value="Genomic_DNA"/>
</dbReference>
<dbReference type="SUPFAM" id="SSF49899">
    <property type="entry name" value="Concanavalin A-like lectins/glucanases"/>
    <property type="match status" value="1"/>
</dbReference>
<evidence type="ECO:0000313" key="6">
    <source>
        <dbReference type="Proteomes" id="UP000663929"/>
    </source>
</evidence>
<proteinExistence type="predicted"/>
<dbReference type="RefSeq" id="WP_237379039.1">
    <property type="nucleotide sequence ID" value="NZ_CP071793.1"/>
</dbReference>
<dbReference type="KEGG" id="scor:J3U87_27785"/>
<reference evidence="5" key="1">
    <citation type="submission" date="2021-03" db="EMBL/GenBank/DDBJ databases">
        <title>Acanthopleuribacteraceae sp. M133.</title>
        <authorList>
            <person name="Wang G."/>
        </authorList>
    </citation>
    <scope>NUCLEOTIDE SEQUENCE</scope>
    <source>
        <strain evidence="5">M133</strain>
    </source>
</reference>
<evidence type="ECO:0000256" key="1">
    <source>
        <dbReference type="ARBA" id="ARBA00022729"/>
    </source>
</evidence>